<feature type="signal peptide" evidence="3">
    <location>
        <begin position="1"/>
        <end position="22"/>
    </location>
</feature>
<dbReference type="Pfam" id="PF00732">
    <property type="entry name" value="GMC_oxred_N"/>
    <property type="match status" value="1"/>
</dbReference>
<dbReference type="SUPFAM" id="SSF54373">
    <property type="entry name" value="FAD-linked reductases, C-terminal domain"/>
    <property type="match status" value="1"/>
</dbReference>
<dbReference type="Gene3D" id="3.50.50.60">
    <property type="entry name" value="FAD/NAD(P)-binding domain"/>
    <property type="match status" value="1"/>
</dbReference>
<dbReference type="InterPro" id="IPR007867">
    <property type="entry name" value="GMC_OxRtase_C"/>
</dbReference>
<keyword evidence="2" id="KW-0274">FAD</keyword>
<dbReference type="InterPro" id="IPR036188">
    <property type="entry name" value="FAD/NAD-bd_sf"/>
</dbReference>
<accession>A0A423WDR6</accession>
<dbReference type="PANTHER" id="PTHR11552">
    <property type="entry name" value="GLUCOSE-METHANOL-CHOLINE GMC OXIDOREDUCTASE"/>
    <property type="match status" value="1"/>
</dbReference>
<dbReference type="PANTHER" id="PTHR11552:SF115">
    <property type="entry name" value="DEHYDROGENASE XPTC-RELATED"/>
    <property type="match status" value="1"/>
</dbReference>
<feature type="binding site" evidence="2">
    <location>
        <begin position="584"/>
        <end position="585"/>
    </location>
    <ligand>
        <name>FAD</name>
        <dbReference type="ChEBI" id="CHEBI:57692"/>
    </ligand>
</feature>
<sequence>MLSRIMLGLCATTFLGTVPVSALQYRNHTSGKHDFTSPVDVWPKAQNIRDSTTGLNVTFDYIIVGGGTAGNALATRLSQGLPSASILVIEAGSYITDNLDINVPGLRDNLLGTKYDWNFTSLPIEVLNNRTMNIARGKVVGGCSAHNGLIWNRAAVAEYDAWEELGNPGWNWKALYAAMARSENYTDGPSGSGTTGPIHAVRNKLLSPLLDLWESSFASVSPISGNNNSEQGSPIGISLGGPNSIDPTHYNASYSTNGYLPQAGPNLTMLVDTTVAKINLQRTGSNESLHHATGVTLLDGTVIAASKEVILSAGVIQSPQLLELSGIGQPDILRAAAIRPIIDLPGVGENLQDHTGVSVSYQLKDDVDFITTDLLATNATFAADELAKWVSGQISMYDSENGVGFGLIDWTGLVGAQKSAQLQALAANASGAGADAVTRKRLDLLADSSVPQAEIVLVTGYSGAKGYPAEGTALYGKRFFTLQGALEHPLSRGGVHVNTSRPLPAPPLASINRAPVIDAGFFAHAYDRAAAVAIARALRGIAAAEPLRSAWADEYDPGLVAVPEDAADEVWWGAHVAGAASSSWHPSGTCSMLPRADGGVVGPDLRVYGTDNLRVVDGEHHSAAGVGAPADCHVRDRGDGG</sequence>
<dbReference type="GO" id="GO:0050660">
    <property type="term" value="F:flavin adenine dinucleotide binding"/>
    <property type="evidence" value="ECO:0007669"/>
    <property type="project" value="InterPro"/>
</dbReference>
<dbReference type="PIRSF" id="PIRSF000137">
    <property type="entry name" value="Alcohol_oxidase"/>
    <property type="match status" value="1"/>
</dbReference>
<feature type="chain" id="PRO_5019462464" description="Glucose-methanol-choline oxidoreductase N-terminal domain-containing protein" evidence="3">
    <location>
        <begin position="23"/>
        <end position="641"/>
    </location>
</feature>
<dbReference type="AlphaFoldDB" id="A0A423WDR6"/>
<comment type="similarity">
    <text evidence="1">Belongs to the GMC oxidoreductase family.</text>
</comment>
<dbReference type="Gene3D" id="3.30.560.10">
    <property type="entry name" value="Glucose Oxidase, domain 3"/>
    <property type="match status" value="1"/>
</dbReference>
<organism evidence="6 7">
    <name type="scientific">Cytospora chrysosperma</name>
    <name type="common">Cytospora canker fungus</name>
    <name type="synonym">Sphaeria chrysosperma</name>
    <dbReference type="NCBI Taxonomy" id="252740"/>
    <lineage>
        <taxon>Eukaryota</taxon>
        <taxon>Fungi</taxon>
        <taxon>Dikarya</taxon>
        <taxon>Ascomycota</taxon>
        <taxon>Pezizomycotina</taxon>
        <taxon>Sordariomycetes</taxon>
        <taxon>Sordariomycetidae</taxon>
        <taxon>Diaporthales</taxon>
        <taxon>Cytosporaceae</taxon>
        <taxon>Cytospora</taxon>
    </lineage>
</organism>
<proteinExistence type="inferred from homology"/>
<gene>
    <name evidence="6" type="ORF">VSDG_02095</name>
</gene>
<dbReference type="STRING" id="252740.A0A423WDR6"/>
<feature type="domain" description="Glucose-methanol-choline oxidoreductase N-terminal" evidence="4">
    <location>
        <begin position="59"/>
        <end position="355"/>
    </location>
</feature>
<name>A0A423WDR6_CYTCH</name>
<protein>
    <recommendedName>
        <fullName evidence="8">Glucose-methanol-choline oxidoreductase N-terminal domain-containing protein</fullName>
    </recommendedName>
</protein>
<evidence type="ECO:0000259" key="4">
    <source>
        <dbReference type="Pfam" id="PF00732"/>
    </source>
</evidence>
<dbReference type="GO" id="GO:0044550">
    <property type="term" value="P:secondary metabolite biosynthetic process"/>
    <property type="evidence" value="ECO:0007669"/>
    <property type="project" value="TreeGrafter"/>
</dbReference>
<dbReference type="InterPro" id="IPR012132">
    <property type="entry name" value="GMC_OxRdtase"/>
</dbReference>
<comment type="cofactor">
    <cofactor evidence="2">
        <name>FAD</name>
        <dbReference type="ChEBI" id="CHEBI:57692"/>
    </cofactor>
</comment>
<evidence type="ECO:0000313" key="6">
    <source>
        <dbReference type="EMBL" id="ROW01567.1"/>
    </source>
</evidence>
<feature type="binding site" evidence="2">
    <location>
        <position position="139"/>
    </location>
    <ligand>
        <name>FAD</name>
        <dbReference type="ChEBI" id="CHEBI:57692"/>
    </ligand>
</feature>
<evidence type="ECO:0000259" key="5">
    <source>
        <dbReference type="Pfam" id="PF05199"/>
    </source>
</evidence>
<evidence type="ECO:0008006" key="8">
    <source>
        <dbReference type="Google" id="ProtNLM"/>
    </source>
</evidence>
<dbReference type="Proteomes" id="UP000284375">
    <property type="component" value="Unassembled WGS sequence"/>
</dbReference>
<evidence type="ECO:0000256" key="1">
    <source>
        <dbReference type="ARBA" id="ARBA00010790"/>
    </source>
</evidence>
<comment type="caution">
    <text evidence="6">The sequence shown here is derived from an EMBL/GenBank/DDBJ whole genome shotgun (WGS) entry which is preliminary data.</text>
</comment>
<evidence type="ECO:0000256" key="2">
    <source>
        <dbReference type="PIRSR" id="PIRSR000137-2"/>
    </source>
</evidence>
<dbReference type="SUPFAM" id="SSF51905">
    <property type="entry name" value="FAD/NAD(P)-binding domain"/>
    <property type="match status" value="1"/>
</dbReference>
<feature type="binding site" evidence="2">
    <location>
        <position position="275"/>
    </location>
    <ligand>
        <name>FAD</name>
        <dbReference type="ChEBI" id="CHEBI:57692"/>
    </ligand>
</feature>
<dbReference type="GO" id="GO:0016614">
    <property type="term" value="F:oxidoreductase activity, acting on CH-OH group of donors"/>
    <property type="evidence" value="ECO:0007669"/>
    <property type="project" value="InterPro"/>
</dbReference>
<feature type="domain" description="Glucose-methanol-choline oxidoreductase C-terminal" evidence="5">
    <location>
        <begin position="489"/>
        <end position="618"/>
    </location>
</feature>
<keyword evidence="3" id="KW-0732">Signal</keyword>
<dbReference type="EMBL" id="LJZO01000006">
    <property type="protein sequence ID" value="ROW01567.1"/>
    <property type="molecule type" value="Genomic_DNA"/>
</dbReference>
<keyword evidence="7" id="KW-1185">Reference proteome</keyword>
<dbReference type="InterPro" id="IPR000172">
    <property type="entry name" value="GMC_OxRdtase_N"/>
</dbReference>
<dbReference type="Pfam" id="PF05199">
    <property type="entry name" value="GMC_oxred_C"/>
    <property type="match status" value="1"/>
</dbReference>
<evidence type="ECO:0000313" key="7">
    <source>
        <dbReference type="Proteomes" id="UP000284375"/>
    </source>
</evidence>
<reference evidence="6 7" key="1">
    <citation type="submission" date="2015-09" db="EMBL/GenBank/DDBJ databases">
        <title>Host preference determinants of Valsa canker pathogens revealed by comparative genomics.</title>
        <authorList>
            <person name="Yin Z."/>
            <person name="Huang L."/>
        </authorList>
    </citation>
    <scope>NUCLEOTIDE SEQUENCE [LARGE SCALE GENOMIC DNA]</scope>
    <source>
        <strain evidence="6 7">YSFL</strain>
    </source>
</reference>
<dbReference type="OrthoDB" id="269227at2759"/>
<feature type="binding site" evidence="2">
    <location>
        <position position="618"/>
    </location>
    <ligand>
        <name>FAD</name>
        <dbReference type="ChEBI" id="CHEBI:57692"/>
    </ligand>
</feature>
<evidence type="ECO:0000256" key="3">
    <source>
        <dbReference type="SAM" id="SignalP"/>
    </source>
</evidence>
<keyword evidence="2" id="KW-0285">Flavoprotein</keyword>